<dbReference type="InterPro" id="IPR006140">
    <property type="entry name" value="D-isomer_DH_NAD-bd"/>
</dbReference>
<evidence type="ECO:0000259" key="5">
    <source>
        <dbReference type="Pfam" id="PF02826"/>
    </source>
</evidence>
<evidence type="ECO:0000259" key="4">
    <source>
        <dbReference type="Pfam" id="PF00389"/>
    </source>
</evidence>
<name>A0ABX8FID4_9BACI</name>
<dbReference type="Pfam" id="PF02826">
    <property type="entry name" value="2-Hacid_dh_C"/>
    <property type="match status" value="1"/>
</dbReference>
<evidence type="ECO:0000256" key="1">
    <source>
        <dbReference type="ARBA" id="ARBA00005854"/>
    </source>
</evidence>
<protein>
    <submittedName>
        <fullName evidence="6">D-glycerate dehydrogenase</fullName>
    </submittedName>
</protein>
<dbReference type="EMBL" id="CP071709">
    <property type="protein sequence ID" value="QVY63746.1"/>
    <property type="molecule type" value="Genomic_DNA"/>
</dbReference>
<evidence type="ECO:0000256" key="2">
    <source>
        <dbReference type="ARBA" id="ARBA00023002"/>
    </source>
</evidence>
<dbReference type="PANTHER" id="PTHR10996:SF283">
    <property type="entry name" value="GLYOXYLATE_HYDROXYPYRUVATE REDUCTASE B"/>
    <property type="match status" value="1"/>
</dbReference>
<proteinExistence type="inferred from homology"/>
<dbReference type="CDD" id="cd05301">
    <property type="entry name" value="GDH"/>
    <property type="match status" value="1"/>
</dbReference>
<dbReference type="InterPro" id="IPR036291">
    <property type="entry name" value="NAD(P)-bd_dom_sf"/>
</dbReference>
<dbReference type="InterPro" id="IPR029752">
    <property type="entry name" value="D-isomer_DH_CS1"/>
</dbReference>
<keyword evidence="2 3" id="KW-0560">Oxidoreductase</keyword>
<sequence length="322" mass="35473">MKPKVIVYRKTYDQVLELLREQCEVIYFESVDSSNQTAFYDHLKDAHALFGAGMKVDKDLLDKAPNLKVVSNVSVGYDNLDLAELRVRDILATNTKGSLDETVADTMFGLMLTVARRISELDQFVKKGEWKANIPEELFGVDVHHKTIGIIGMGGIGSAIAKRAYHGFGMRVIYHNRSRNSDAEELYKAEYQTLEDLLKEADFVCNMAPLTAQTEKLIGEREFGLMKKSGIFVNGSRGAVVDEEALYRALKEKHILAAGIDVYQVEPIHAEHPLLTLPNLVTLPHIGSATAETRLAMGLLAAESLLEGLNGGVPGTAIVVSQ</sequence>
<dbReference type="InterPro" id="IPR050223">
    <property type="entry name" value="D-isomer_2-hydroxyacid_DH"/>
</dbReference>
<feature type="domain" description="D-isomer specific 2-hydroxyacid dehydrogenase catalytic" evidence="4">
    <location>
        <begin position="6"/>
        <end position="317"/>
    </location>
</feature>
<accession>A0ABX8FID4</accession>
<evidence type="ECO:0000256" key="3">
    <source>
        <dbReference type="RuleBase" id="RU003719"/>
    </source>
</evidence>
<organism evidence="6 7">
    <name type="scientific">Cytobacillus gottheilii</name>
    <dbReference type="NCBI Taxonomy" id="859144"/>
    <lineage>
        <taxon>Bacteria</taxon>
        <taxon>Bacillati</taxon>
        <taxon>Bacillota</taxon>
        <taxon>Bacilli</taxon>
        <taxon>Bacillales</taxon>
        <taxon>Bacillaceae</taxon>
        <taxon>Cytobacillus</taxon>
    </lineage>
</organism>
<dbReference type="Pfam" id="PF00389">
    <property type="entry name" value="2-Hacid_dh"/>
    <property type="match status" value="1"/>
</dbReference>
<dbReference type="PANTHER" id="PTHR10996">
    <property type="entry name" value="2-HYDROXYACID DEHYDROGENASE-RELATED"/>
    <property type="match status" value="1"/>
</dbReference>
<gene>
    <name evidence="6" type="ORF">J1899_12015</name>
</gene>
<reference evidence="6 7" key="1">
    <citation type="submission" date="2021-03" db="EMBL/GenBank/DDBJ databases">
        <title>The first data on the complete genome of the tetrodotoxin-producing bacterium.</title>
        <authorList>
            <person name="Melnikova D.I."/>
            <person name="Nijland R."/>
            <person name="Magarlamov T.Y."/>
        </authorList>
    </citation>
    <scope>NUCLEOTIDE SEQUENCE [LARGE SCALE GENOMIC DNA]</scope>
    <source>
        <strain evidence="6 7">1839</strain>
    </source>
</reference>
<comment type="similarity">
    <text evidence="1 3">Belongs to the D-isomer specific 2-hydroxyacid dehydrogenase family.</text>
</comment>
<dbReference type="SUPFAM" id="SSF52283">
    <property type="entry name" value="Formate/glycerate dehydrogenase catalytic domain-like"/>
    <property type="match status" value="1"/>
</dbReference>
<feature type="domain" description="D-isomer specific 2-hydroxyacid dehydrogenase NAD-binding" evidence="5">
    <location>
        <begin position="108"/>
        <end position="287"/>
    </location>
</feature>
<dbReference type="PROSITE" id="PS00671">
    <property type="entry name" value="D_2_HYDROXYACID_DH_3"/>
    <property type="match status" value="1"/>
</dbReference>
<dbReference type="InterPro" id="IPR029753">
    <property type="entry name" value="D-isomer_DH_CS"/>
</dbReference>
<dbReference type="PROSITE" id="PS00065">
    <property type="entry name" value="D_2_HYDROXYACID_DH_1"/>
    <property type="match status" value="1"/>
</dbReference>
<evidence type="ECO:0000313" key="7">
    <source>
        <dbReference type="Proteomes" id="UP000679247"/>
    </source>
</evidence>
<dbReference type="SUPFAM" id="SSF51735">
    <property type="entry name" value="NAD(P)-binding Rossmann-fold domains"/>
    <property type="match status" value="1"/>
</dbReference>
<evidence type="ECO:0000313" key="6">
    <source>
        <dbReference type="EMBL" id="QVY63746.1"/>
    </source>
</evidence>
<dbReference type="Gene3D" id="3.40.50.720">
    <property type="entry name" value="NAD(P)-binding Rossmann-like Domain"/>
    <property type="match status" value="2"/>
</dbReference>
<dbReference type="InterPro" id="IPR006139">
    <property type="entry name" value="D-isomer_2_OHA_DH_cat_dom"/>
</dbReference>
<keyword evidence="7" id="KW-1185">Reference proteome</keyword>
<dbReference type="Proteomes" id="UP000679247">
    <property type="component" value="Chromosome"/>
</dbReference>